<dbReference type="SMART" id="SM00164">
    <property type="entry name" value="TBC"/>
    <property type="match status" value="1"/>
</dbReference>
<keyword evidence="5" id="KW-0805">Transcription regulation</keyword>
<dbReference type="Gene3D" id="1.10.10.1340">
    <property type="entry name" value="Mediator of RNA polymerase II, submodule Med31 (Soh1)"/>
    <property type="match status" value="1"/>
</dbReference>
<dbReference type="FunFam" id="1.10.472.80:FF:000038">
    <property type="entry name" value="TBC1 domain family member 5"/>
    <property type="match status" value="1"/>
</dbReference>
<dbReference type="Gene3D" id="1.10.472.80">
    <property type="entry name" value="Ypt/Rab-GAP domain of gyp1p, domain 3"/>
    <property type="match status" value="1"/>
</dbReference>
<dbReference type="InterPro" id="IPR035969">
    <property type="entry name" value="Rab-GAP_TBC_sf"/>
</dbReference>
<dbReference type="Pfam" id="PF05669">
    <property type="entry name" value="Med31"/>
    <property type="match status" value="1"/>
</dbReference>
<dbReference type="Gene3D" id="1.10.8.270">
    <property type="entry name" value="putative rabgap domain of human tbc1 domain family member 14 like domains"/>
    <property type="match status" value="1"/>
</dbReference>
<feature type="compositionally biased region" description="Low complexity" evidence="11">
    <location>
        <begin position="696"/>
        <end position="705"/>
    </location>
</feature>
<comment type="similarity">
    <text evidence="2">Belongs to the Mediator complex subunit 31 family.</text>
</comment>
<feature type="compositionally biased region" description="Low complexity" evidence="11">
    <location>
        <begin position="635"/>
        <end position="647"/>
    </location>
</feature>
<evidence type="ECO:0000256" key="9">
    <source>
        <dbReference type="ARBA" id="ARBA00025687"/>
    </source>
</evidence>
<evidence type="ECO:0000256" key="4">
    <source>
        <dbReference type="ARBA" id="ARBA00019660"/>
    </source>
</evidence>
<name>A0A9P4WP42_9PLEO</name>
<dbReference type="GO" id="GO:0006355">
    <property type="term" value="P:regulation of DNA-templated transcription"/>
    <property type="evidence" value="ECO:0007669"/>
    <property type="project" value="InterPro"/>
</dbReference>
<sequence>MAVPDPAHERADVPGAGGYTRFELELEFVQCLANPEYLNFLATQKMYEKPEFVAYLGYLQYFQEPKYAKFLHHPGPTLRALELLQQERFRREILHPGLVARLTVDGQRNALPDQIFLLFKTLDRSSWPNHLAESRRTYDSLRTHYLRAIEHPDELESSVDPLSDNDESPWSALRADEALRAEIFQDIERCMPDNVYFRQPATQNMMLDILFVWCKMHPGIGYRQGMHEVLAPLLWVIERDAVDVSTNSSVDSTLADMLDSTYIEHDTHTLFGLIMQTAKSFFSPADPGSNSIETPMLARSSRIFDTYLPKADPELHVHLTKLDIVPQIFLLRWIRLLFGREFDLDAVFDMWDALFAIDSSLELVDMISIAMLLRIRWELIAAETNEAFSLLLRYPQPSAPAYTFIKDALYLRDHLTPQGGAEIITRYGKQAPLIEAEPAASALAPSPALSFASSRARQRVSSPKSFLGPQGAGLEAVLQGAAKNVLDKGSQWGVGKALRDAVGEVRKNVEAYQNGVPSGQSTPRSGGREFRAPSFLGSATPSQRPGLDRTTSTNATKKIVQLERRNKNLAKMLESAVAELWEHHREQTESQKIQDEENSNKTAMETLSLAIAKVQFVQVYLEDSSIPLPVDDSTDQAATAKAEATLAPPSPLPIEPVVASAPTNKPTVSTPAPAATDTPQQPLAIASQPASPLPKPSVSKPPAASRLAPRSRPQLTSSNFSWMLGEESASSNFASGAAHSTFASDEKRRMKGKGFLFGDEDEDDTSSKETKAKRGSVSGKGTAKGAKTKGKHMPEIEVEEEVIDLEDVGRRGVI</sequence>
<dbReference type="OrthoDB" id="27140at2759"/>
<comment type="function">
    <text evidence="9">Component of the Mediator complex, a coactivator involved in the regulated transcription of nearly all RNA polymerase II-dependent genes. Mediator functions as a bridge to convey information from gene-specific regulatory proteins to the basal RNA polymerase II transcription machinery. Mediator is recruited to promoters by direct interactions with regulatory proteins and serves as a scaffold for the assembly of a functional preinitiation complex with RNA polymerase II and the general transcription factors.</text>
</comment>
<keyword evidence="7" id="KW-0804">Transcription</keyword>
<evidence type="ECO:0000256" key="8">
    <source>
        <dbReference type="ARBA" id="ARBA00023242"/>
    </source>
</evidence>
<evidence type="ECO:0000256" key="6">
    <source>
        <dbReference type="ARBA" id="ARBA00023159"/>
    </source>
</evidence>
<accession>A0A9P4WP42</accession>
<evidence type="ECO:0000256" key="5">
    <source>
        <dbReference type="ARBA" id="ARBA00023015"/>
    </source>
</evidence>
<protein>
    <recommendedName>
        <fullName evidence="4">Mediator of RNA polymerase II transcription subunit 31</fullName>
    </recommendedName>
    <alternativeName>
        <fullName evidence="10">Mediator complex subunit 31</fullName>
    </alternativeName>
</protein>
<dbReference type="AlphaFoldDB" id="A0A9P4WP42"/>
<dbReference type="InterPro" id="IPR000195">
    <property type="entry name" value="Rab-GAP-TBC_dom"/>
</dbReference>
<dbReference type="Proteomes" id="UP000758155">
    <property type="component" value="Unassembled WGS sequence"/>
</dbReference>
<dbReference type="SUPFAM" id="SSF47923">
    <property type="entry name" value="Ypt/Rab-GAP domain of gyp1p"/>
    <property type="match status" value="2"/>
</dbReference>
<feature type="compositionally biased region" description="Polar residues" evidence="11">
    <location>
        <begin position="537"/>
        <end position="556"/>
    </location>
</feature>
<dbReference type="InterPro" id="IPR008831">
    <property type="entry name" value="Mediator_Med31"/>
</dbReference>
<comment type="subcellular location">
    <subcellularLocation>
        <location evidence="1">Nucleus</location>
    </subcellularLocation>
</comment>
<evidence type="ECO:0000256" key="1">
    <source>
        <dbReference type="ARBA" id="ARBA00004123"/>
    </source>
</evidence>
<comment type="subunit">
    <text evidence="3">Component of the Mediator complex.</text>
</comment>
<dbReference type="GO" id="GO:0016592">
    <property type="term" value="C:mediator complex"/>
    <property type="evidence" value="ECO:0007669"/>
    <property type="project" value="InterPro"/>
</dbReference>
<evidence type="ECO:0000256" key="2">
    <source>
        <dbReference type="ARBA" id="ARBA00006378"/>
    </source>
</evidence>
<feature type="domain" description="Rab-GAP TBC" evidence="12">
    <location>
        <begin position="160"/>
        <end position="358"/>
    </location>
</feature>
<evidence type="ECO:0000256" key="10">
    <source>
        <dbReference type="ARBA" id="ARBA00031978"/>
    </source>
</evidence>
<evidence type="ECO:0000256" key="7">
    <source>
        <dbReference type="ARBA" id="ARBA00023163"/>
    </source>
</evidence>
<keyword evidence="14" id="KW-1185">Reference proteome</keyword>
<proteinExistence type="inferred from homology"/>
<dbReference type="GO" id="GO:0003712">
    <property type="term" value="F:transcription coregulator activity"/>
    <property type="evidence" value="ECO:0007669"/>
    <property type="project" value="InterPro"/>
</dbReference>
<reference evidence="13" key="1">
    <citation type="submission" date="2019-04" db="EMBL/GenBank/DDBJ databases">
        <title>Sequencing of skin fungus with MAO and IRED activity.</title>
        <authorList>
            <person name="Marsaioli A.J."/>
            <person name="Bonatto J.M.C."/>
            <person name="Reis Junior O."/>
        </authorList>
    </citation>
    <scope>NUCLEOTIDE SEQUENCE</scope>
    <source>
        <strain evidence="13">28M1</strain>
    </source>
</reference>
<evidence type="ECO:0000259" key="12">
    <source>
        <dbReference type="PROSITE" id="PS50086"/>
    </source>
</evidence>
<evidence type="ECO:0000313" key="14">
    <source>
        <dbReference type="Proteomes" id="UP000758155"/>
    </source>
</evidence>
<gene>
    <name evidence="13" type="ORF">E8E12_008381</name>
</gene>
<feature type="region of interest" description="Disordered" evidence="11">
    <location>
        <begin position="512"/>
        <end position="559"/>
    </location>
</feature>
<dbReference type="PANTHER" id="PTHR13186">
    <property type="entry name" value="MEDIATOR OF RNA POLYMERASE II TRANSCRIPTION SUBUNIT 31"/>
    <property type="match status" value="1"/>
</dbReference>
<dbReference type="FunFam" id="1.10.10.1340:FF:000002">
    <property type="entry name" value="Mediator of RNA polymerase II transcription subunit 31"/>
    <property type="match status" value="1"/>
</dbReference>
<evidence type="ECO:0000313" key="13">
    <source>
        <dbReference type="EMBL" id="KAF3038363.1"/>
    </source>
</evidence>
<dbReference type="Pfam" id="PF00566">
    <property type="entry name" value="RabGAP-TBC"/>
    <property type="match status" value="1"/>
</dbReference>
<dbReference type="FunFam" id="1.10.8.270:FF:000031">
    <property type="entry name" value="TBC1 domain family member 5"/>
    <property type="match status" value="1"/>
</dbReference>
<dbReference type="PROSITE" id="PS50086">
    <property type="entry name" value="TBC_RABGAP"/>
    <property type="match status" value="1"/>
</dbReference>
<feature type="region of interest" description="Disordered" evidence="11">
    <location>
        <begin position="626"/>
        <end position="715"/>
    </location>
</feature>
<comment type="caution">
    <text evidence="13">The sequence shown here is derived from an EMBL/GenBank/DDBJ whole genome shotgun (WGS) entry which is preliminary data.</text>
</comment>
<feature type="region of interest" description="Disordered" evidence="11">
    <location>
        <begin position="743"/>
        <end position="795"/>
    </location>
</feature>
<evidence type="ECO:0000256" key="11">
    <source>
        <dbReference type="SAM" id="MobiDB-lite"/>
    </source>
</evidence>
<keyword evidence="6" id="KW-0010">Activator</keyword>
<evidence type="ECO:0000256" key="3">
    <source>
        <dbReference type="ARBA" id="ARBA00011837"/>
    </source>
</evidence>
<organism evidence="13 14">
    <name type="scientific">Didymella heteroderae</name>
    <dbReference type="NCBI Taxonomy" id="1769908"/>
    <lineage>
        <taxon>Eukaryota</taxon>
        <taxon>Fungi</taxon>
        <taxon>Dikarya</taxon>
        <taxon>Ascomycota</taxon>
        <taxon>Pezizomycotina</taxon>
        <taxon>Dothideomycetes</taxon>
        <taxon>Pleosporomycetidae</taxon>
        <taxon>Pleosporales</taxon>
        <taxon>Pleosporineae</taxon>
        <taxon>Didymellaceae</taxon>
        <taxon>Didymella</taxon>
    </lineage>
</organism>
<dbReference type="EMBL" id="SWKV01000037">
    <property type="protein sequence ID" value="KAF3038363.1"/>
    <property type="molecule type" value="Genomic_DNA"/>
</dbReference>
<keyword evidence="8" id="KW-0539">Nucleus</keyword>
<feature type="compositionally biased region" description="Polar residues" evidence="11">
    <location>
        <begin position="515"/>
        <end position="524"/>
    </location>
</feature>
<dbReference type="InterPro" id="IPR038089">
    <property type="entry name" value="Med31_sf"/>
</dbReference>
<feature type="compositionally biased region" description="Low complexity" evidence="11">
    <location>
        <begin position="666"/>
        <end position="684"/>
    </location>
</feature>